<comment type="subcellular location">
    <subcellularLocation>
        <location evidence="1 6">Cell membrane</location>
        <topology evidence="1 6">Multi-pass membrane protein</topology>
    </subcellularLocation>
</comment>
<dbReference type="InterPro" id="IPR027022">
    <property type="entry name" value="ABC_permease_BceB-typ"/>
</dbReference>
<protein>
    <recommendedName>
        <fullName evidence="7">ABC3 transporter permease C-terminal domain-containing protein</fullName>
    </recommendedName>
</protein>
<accession>A0A0M2SS03</accession>
<dbReference type="STRING" id="1432562.WN59_02825"/>
<keyword evidence="5 6" id="KW-0472">Membrane</keyword>
<dbReference type="RefSeq" id="WP_046512212.1">
    <property type="nucleotide sequence ID" value="NZ_LAYZ01000001.1"/>
</dbReference>
<keyword evidence="4 6" id="KW-1133">Transmembrane helix</keyword>
<dbReference type="InterPro" id="IPR052536">
    <property type="entry name" value="ABC-4_Integral_Memb_Prot"/>
</dbReference>
<dbReference type="OrthoDB" id="1705903at2"/>
<dbReference type="PANTHER" id="PTHR46795:SF3">
    <property type="entry name" value="ABC TRANSPORTER PERMEASE"/>
    <property type="match status" value="1"/>
</dbReference>
<evidence type="ECO:0000256" key="2">
    <source>
        <dbReference type="ARBA" id="ARBA00022475"/>
    </source>
</evidence>
<keyword evidence="3 6" id="KW-0812">Transmembrane</keyword>
<feature type="domain" description="ABC3 transporter permease C-terminal" evidence="7">
    <location>
        <begin position="61"/>
        <end position="170"/>
    </location>
</feature>
<feature type="transmembrane region" description="Helical" evidence="6">
    <location>
        <begin position="609"/>
        <end position="632"/>
    </location>
</feature>
<feature type="transmembrane region" description="Helical" evidence="6">
    <location>
        <begin position="110"/>
        <end position="138"/>
    </location>
</feature>
<feature type="transmembrane region" description="Helical" evidence="6">
    <location>
        <begin position="58"/>
        <end position="81"/>
    </location>
</feature>
<dbReference type="PATRIC" id="fig|1432562.3.peg.580"/>
<feature type="transmembrane region" description="Helical" evidence="6">
    <location>
        <begin position="20"/>
        <end position="38"/>
    </location>
</feature>
<keyword evidence="2 6" id="KW-1003">Cell membrane</keyword>
<keyword evidence="9" id="KW-1185">Reference proteome</keyword>
<evidence type="ECO:0000256" key="5">
    <source>
        <dbReference type="ARBA" id="ARBA00023136"/>
    </source>
</evidence>
<comment type="caution">
    <text evidence="8">The sequence shown here is derived from an EMBL/GenBank/DDBJ whole genome shotgun (WGS) entry which is preliminary data.</text>
</comment>
<evidence type="ECO:0000313" key="9">
    <source>
        <dbReference type="Proteomes" id="UP000034287"/>
    </source>
</evidence>
<dbReference type="Proteomes" id="UP000034287">
    <property type="component" value="Unassembled WGS sequence"/>
</dbReference>
<dbReference type="GO" id="GO:0005886">
    <property type="term" value="C:plasma membrane"/>
    <property type="evidence" value="ECO:0007669"/>
    <property type="project" value="UniProtKB-SubCell"/>
</dbReference>
<gene>
    <name evidence="8" type="ORF">WN59_02825</name>
</gene>
<evidence type="ECO:0000256" key="1">
    <source>
        <dbReference type="ARBA" id="ARBA00004651"/>
    </source>
</evidence>
<organism evidence="8 9">
    <name type="scientific">Salinicoccus sediminis</name>
    <dbReference type="NCBI Taxonomy" id="1432562"/>
    <lineage>
        <taxon>Bacteria</taxon>
        <taxon>Bacillati</taxon>
        <taxon>Bacillota</taxon>
        <taxon>Bacilli</taxon>
        <taxon>Bacillales</taxon>
        <taxon>Staphylococcaceae</taxon>
        <taxon>Salinicoccus</taxon>
    </lineage>
</organism>
<proteinExistence type="inferred from homology"/>
<name>A0A0M2SS03_9STAP</name>
<evidence type="ECO:0000256" key="3">
    <source>
        <dbReference type="ARBA" id="ARBA00022692"/>
    </source>
</evidence>
<feature type="transmembrane region" description="Helical" evidence="6">
    <location>
        <begin position="198"/>
        <end position="220"/>
    </location>
</feature>
<dbReference type="AlphaFoldDB" id="A0A0M2SS03"/>
<dbReference type="PIRSF" id="PIRSF018968">
    <property type="entry name" value="ABC_permease_BceB"/>
    <property type="match status" value="1"/>
</dbReference>
<feature type="transmembrane region" description="Helical" evidence="6">
    <location>
        <begin position="226"/>
        <end position="257"/>
    </location>
</feature>
<comment type="similarity">
    <text evidence="6">Belongs to the ABC-4 integral membrane protein family.</text>
</comment>
<evidence type="ECO:0000256" key="4">
    <source>
        <dbReference type="ARBA" id="ARBA00022989"/>
    </source>
</evidence>
<reference evidence="8 9" key="1">
    <citation type="submission" date="2015-04" db="EMBL/GenBank/DDBJ databases">
        <title>Taxonomic description and genome sequence of Salinicoccus sediminis sp. nov., a novel hyper halotolerant bacterium isolated from marine sediment.</title>
        <authorList>
            <person name="Mathan Kumar R."/>
            <person name="Kaur G."/>
            <person name="Kumar N."/>
            <person name="Kumar A."/>
            <person name="Singh N.K."/>
            <person name="Kaur N."/>
            <person name="Mayilraj S."/>
        </authorList>
    </citation>
    <scope>NUCLEOTIDE SEQUENCE [LARGE SCALE GENOMIC DNA]</scope>
    <source>
        <strain evidence="8 9">SV-16</strain>
    </source>
</reference>
<feature type="transmembrane region" description="Helical" evidence="6">
    <location>
        <begin position="522"/>
        <end position="544"/>
    </location>
</feature>
<dbReference type="GO" id="GO:0055085">
    <property type="term" value="P:transmembrane transport"/>
    <property type="evidence" value="ECO:0007669"/>
    <property type="project" value="UniProtKB-UniRule"/>
</dbReference>
<dbReference type="InterPro" id="IPR003838">
    <property type="entry name" value="ABC3_permease_C"/>
</dbReference>
<feature type="transmembrane region" description="Helical" evidence="6">
    <location>
        <begin position="158"/>
        <end position="177"/>
    </location>
</feature>
<evidence type="ECO:0000313" key="8">
    <source>
        <dbReference type="EMBL" id="KKK35767.1"/>
    </source>
</evidence>
<evidence type="ECO:0000256" key="6">
    <source>
        <dbReference type="PIRNR" id="PIRNR018968"/>
    </source>
</evidence>
<feature type="transmembrane region" description="Helical" evidence="6">
    <location>
        <begin position="287"/>
        <end position="311"/>
    </location>
</feature>
<feature type="transmembrane region" description="Helical" evidence="6">
    <location>
        <begin position="579"/>
        <end position="597"/>
    </location>
</feature>
<sequence>MSLNSIILKNFFKNMSNYTLYIFALVFSVALYFSFVLMSKDESAQKELSSGTMMTTGFLVGSVLLVFIIVAFVMFANAIFLKRRNRELALFQLIGLSRNKIFRILLLENAMIYFGSLILGIGFGFLVSRMLLMILLRAMQIDLPVGLSFSMEAVLQTAVLYIVIFALLMIQNFVFLKRTRLIRMLNLDRTSESGSKKIGAGTVVFGIIGLLMIISGYWLSTKIFDFGLIIVPLLFGILFLTIIGTYITFKFSVAFIFNMIRRSKGGHVNVNDVLSLTSIMFKMKSNAFLLTLISVVSALSMGLMSLSYISYYSVDQTVESQTPEDYIFYEEEGLRYSEEMLQEEGIGYEIVERPLIEYEVKDEGAIDIDRDQADQTGQQDMKLNVVSDESVDEVDVGENQTVVTGVQSFLESVVTFETGEPLTFHSGDYERTLELTKIESAAVLPSFISFGMPTVIVDEAVYEKMNSHYTPDEDYPKPEVMYGLNITGEDSMDIHNMMDIEDHPGFESQIRQYTSLMQTTGMMMFIIGFVGFAFLLTSGCILYFKQIGESEDEKDSYTILRKLGFSEDEIMKGLSIKMIITFGIPLLIGLLHTYFAVKAGWFLFGTAMWTPMLTVMGGYLVLYSLFGVLSLLNYRKVVRRSM</sequence>
<evidence type="ECO:0000259" key="7">
    <source>
        <dbReference type="Pfam" id="PF02687"/>
    </source>
</evidence>
<keyword evidence="6" id="KW-0813">Transport</keyword>
<dbReference type="Pfam" id="PF02687">
    <property type="entry name" value="FtsX"/>
    <property type="match status" value="1"/>
</dbReference>
<dbReference type="EMBL" id="LAYZ01000001">
    <property type="protein sequence ID" value="KKK35767.1"/>
    <property type="molecule type" value="Genomic_DNA"/>
</dbReference>
<dbReference type="PANTHER" id="PTHR46795">
    <property type="entry name" value="ABC TRANSPORTER PERMEASE-RELATED-RELATED"/>
    <property type="match status" value="1"/>
</dbReference>